<evidence type="ECO:0000256" key="1">
    <source>
        <dbReference type="SAM" id="Phobius"/>
    </source>
</evidence>
<dbReference type="AlphaFoldDB" id="J3LNX0"/>
<dbReference type="PANTHER" id="PTHR33975">
    <property type="entry name" value="MYELIN-ASSOCIATED OLIGODENDROCYTE BASIC PROTEIN"/>
    <property type="match status" value="1"/>
</dbReference>
<sequence>MNSAFFWPFGLPGWLAASFCLFGFYVLCARLAAAAARWPSSRAVTIGFGGSSFFFVLMGFAALLYLTGFLSDSSGSSVLTEMEKTTVLNLQRQHWHYLGIQIAALSLFIAPFFNIFVLQADVKRSIDDGEKRFNQLSIQERGKFDEETLVNVNNIKRQKAGSQRSNRFSNNETGAGKHVPRAICVNIEPTIIDEENVTS</sequence>
<dbReference type="eggNOG" id="ENOG502QUI9">
    <property type="taxonomic scope" value="Eukaryota"/>
</dbReference>
<dbReference type="InterPro" id="IPR053023">
    <property type="entry name" value="FLAP_modulator"/>
</dbReference>
<keyword evidence="3" id="KW-1185">Reference proteome</keyword>
<dbReference type="PANTHER" id="PTHR33975:SF2">
    <property type="entry name" value="MYELIN-ASSOCIATED OLIGODENDROCYTE BASIC PROTEIN"/>
    <property type="match status" value="1"/>
</dbReference>
<dbReference type="InterPro" id="IPR010903">
    <property type="entry name" value="DUF1517"/>
</dbReference>
<feature type="transmembrane region" description="Helical" evidence="1">
    <location>
        <begin position="44"/>
        <end position="66"/>
    </location>
</feature>
<evidence type="ECO:0000313" key="2">
    <source>
        <dbReference type="EnsemblPlants" id="OB03G27460.1"/>
    </source>
</evidence>
<proteinExistence type="predicted"/>
<reference evidence="2" key="1">
    <citation type="journal article" date="2013" name="Nat. Commun.">
        <title>Whole-genome sequencing of Oryza brachyantha reveals mechanisms underlying Oryza genome evolution.</title>
        <authorList>
            <person name="Chen J."/>
            <person name="Huang Q."/>
            <person name="Gao D."/>
            <person name="Wang J."/>
            <person name="Lang Y."/>
            <person name="Liu T."/>
            <person name="Li B."/>
            <person name="Bai Z."/>
            <person name="Luis Goicoechea J."/>
            <person name="Liang C."/>
            <person name="Chen C."/>
            <person name="Zhang W."/>
            <person name="Sun S."/>
            <person name="Liao Y."/>
            <person name="Zhang X."/>
            <person name="Yang L."/>
            <person name="Song C."/>
            <person name="Wang M."/>
            <person name="Shi J."/>
            <person name="Liu G."/>
            <person name="Liu J."/>
            <person name="Zhou H."/>
            <person name="Zhou W."/>
            <person name="Yu Q."/>
            <person name="An N."/>
            <person name="Chen Y."/>
            <person name="Cai Q."/>
            <person name="Wang B."/>
            <person name="Liu B."/>
            <person name="Min J."/>
            <person name="Huang Y."/>
            <person name="Wu H."/>
            <person name="Li Z."/>
            <person name="Zhang Y."/>
            <person name="Yin Y."/>
            <person name="Song W."/>
            <person name="Jiang J."/>
            <person name="Jackson S.A."/>
            <person name="Wing R.A."/>
            <person name="Wang J."/>
            <person name="Chen M."/>
        </authorList>
    </citation>
    <scope>NUCLEOTIDE SEQUENCE [LARGE SCALE GENOMIC DNA]</scope>
    <source>
        <strain evidence="2">cv. IRGC 101232</strain>
    </source>
</reference>
<keyword evidence="1" id="KW-1133">Transmembrane helix</keyword>
<dbReference type="STRING" id="4533.J3LNX0"/>
<feature type="transmembrane region" description="Helical" evidence="1">
    <location>
        <begin position="95"/>
        <end position="117"/>
    </location>
</feature>
<feature type="transmembrane region" description="Helical" evidence="1">
    <location>
        <begin position="12"/>
        <end position="32"/>
    </location>
</feature>
<protein>
    <submittedName>
        <fullName evidence="2">Uncharacterized protein</fullName>
    </submittedName>
</protein>
<dbReference type="EnsemblPlants" id="OB03G27460.1">
    <property type="protein sequence ID" value="OB03G27460.1"/>
    <property type="gene ID" value="OB03G27460"/>
</dbReference>
<keyword evidence="1" id="KW-0812">Transmembrane</keyword>
<evidence type="ECO:0000313" key="3">
    <source>
        <dbReference type="Proteomes" id="UP000006038"/>
    </source>
</evidence>
<organism evidence="2">
    <name type="scientific">Oryza brachyantha</name>
    <name type="common">malo sina</name>
    <dbReference type="NCBI Taxonomy" id="4533"/>
    <lineage>
        <taxon>Eukaryota</taxon>
        <taxon>Viridiplantae</taxon>
        <taxon>Streptophyta</taxon>
        <taxon>Embryophyta</taxon>
        <taxon>Tracheophyta</taxon>
        <taxon>Spermatophyta</taxon>
        <taxon>Magnoliopsida</taxon>
        <taxon>Liliopsida</taxon>
        <taxon>Poales</taxon>
        <taxon>Poaceae</taxon>
        <taxon>BOP clade</taxon>
        <taxon>Oryzoideae</taxon>
        <taxon>Oryzeae</taxon>
        <taxon>Oryzinae</taxon>
        <taxon>Oryza</taxon>
    </lineage>
</organism>
<accession>J3LNX0</accession>
<dbReference type="Pfam" id="PF07466">
    <property type="entry name" value="DUF1517"/>
    <property type="match status" value="1"/>
</dbReference>
<reference evidence="2" key="2">
    <citation type="submission" date="2013-04" db="UniProtKB">
        <authorList>
            <consortium name="EnsemblPlants"/>
        </authorList>
    </citation>
    <scope>IDENTIFICATION</scope>
</reference>
<dbReference type="HOGENOM" id="CLU_1374097_0_0_1"/>
<keyword evidence="1" id="KW-0472">Membrane</keyword>
<dbReference type="Proteomes" id="UP000006038">
    <property type="component" value="Chromosome 3"/>
</dbReference>
<dbReference type="Gramene" id="OB03G27460.1">
    <property type="protein sequence ID" value="OB03G27460.1"/>
    <property type="gene ID" value="OB03G27460"/>
</dbReference>
<name>J3LNX0_ORYBR</name>
<dbReference type="GO" id="GO:0009507">
    <property type="term" value="C:chloroplast"/>
    <property type="evidence" value="ECO:0007669"/>
    <property type="project" value="TreeGrafter"/>
</dbReference>